<evidence type="ECO:0000313" key="1">
    <source>
        <dbReference type="EMBL" id="NYD66694.1"/>
    </source>
</evidence>
<organism evidence="2 3">
    <name type="scientific">Agromyces atrinae</name>
    <dbReference type="NCBI Taxonomy" id="592376"/>
    <lineage>
        <taxon>Bacteria</taxon>
        <taxon>Bacillati</taxon>
        <taxon>Actinomycetota</taxon>
        <taxon>Actinomycetes</taxon>
        <taxon>Micrococcales</taxon>
        <taxon>Microbacteriaceae</taxon>
        <taxon>Agromyces</taxon>
    </lineage>
</organism>
<evidence type="ECO:0000313" key="4">
    <source>
        <dbReference type="Proteomes" id="UP000581087"/>
    </source>
</evidence>
<dbReference type="Proteomes" id="UP000581087">
    <property type="component" value="Unassembled WGS sequence"/>
</dbReference>
<dbReference type="OrthoDB" id="9809622at2"/>
<proteinExistence type="predicted"/>
<comment type="caution">
    <text evidence="2">The sequence shown here is derived from an EMBL/GenBank/DDBJ whole genome shotgun (WGS) entry which is preliminary data.</text>
</comment>
<dbReference type="SUPFAM" id="SSF53756">
    <property type="entry name" value="UDP-Glycosyltransferase/glycogen phosphorylase"/>
    <property type="match status" value="1"/>
</dbReference>
<accession>A0A4Q2M7R8</accession>
<name>A0A4Q2M7R8_9MICO</name>
<evidence type="ECO:0000313" key="2">
    <source>
        <dbReference type="EMBL" id="RXZ87357.1"/>
    </source>
</evidence>
<gene>
    <name evidence="1" type="ORF">BJ972_001213</name>
    <name evidence="2" type="ORF">ESP50_05405</name>
</gene>
<protein>
    <recommendedName>
        <fullName evidence="5">Glycosyltransferase family 1 protein</fullName>
    </recommendedName>
</protein>
<dbReference type="RefSeq" id="WP_129172931.1">
    <property type="nucleotide sequence ID" value="NZ_JACCBI010000001.1"/>
</dbReference>
<evidence type="ECO:0000313" key="3">
    <source>
        <dbReference type="Proteomes" id="UP000292686"/>
    </source>
</evidence>
<dbReference type="EMBL" id="JACCBI010000001">
    <property type="protein sequence ID" value="NYD66694.1"/>
    <property type="molecule type" value="Genomic_DNA"/>
</dbReference>
<reference evidence="1 4" key="2">
    <citation type="submission" date="2020-07" db="EMBL/GenBank/DDBJ databases">
        <title>Sequencing the genomes of 1000 actinobacteria strains.</title>
        <authorList>
            <person name="Klenk H.-P."/>
        </authorList>
    </citation>
    <scope>NUCLEOTIDE SEQUENCE [LARGE SCALE GENOMIC DNA]</scope>
    <source>
        <strain evidence="1 4">DSM 23870</strain>
    </source>
</reference>
<dbReference type="EMBL" id="SDPM01000002">
    <property type="protein sequence ID" value="RXZ87357.1"/>
    <property type="molecule type" value="Genomic_DNA"/>
</dbReference>
<keyword evidence="3" id="KW-1185">Reference proteome</keyword>
<dbReference type="Proteomes" id="UP000292686">
    <property type="component" value="Unassembled WGS sequence"/>
</dbReference>
<dbReference type="Gene3D" id="3.40.50.2000">
    <property type="entry name" value="Glycogen Phosphorylase B"/>
    <property type="match status" value="1"/>
</dbReference>
<reference evidence="2 3" key="1">
    <citation type="submission" date="2019-01" db="EMBL/GenBank/DDBJ databases">
        <title>Agromyces.</title>
        <authorList>
            <person name="Li J."/>
        </authorList>
    </citation>
    <scope>NUCLEOTIDE SEQUENCE [LARGE SCALE GENOMIC DNA]</scope>
    <source>
        <strain evidence="2 3">DSM 23870</strain>
    </source>
</reference>
<evidence type="ECO:0008006" key="5">
    <source>
        <dbReference type="Google" id="ProtNLM"/>
    </source>
</evidence>
<sequence>MKLPTAIDVWRRLPSFLQDPLSVAVARAKGERLPPPPVPADRPIRLYIAPANYAGQGFRWARAVEKNPDIAAMNMVYDSINPFAYPVDYPVSGRIAAHSRRWQRAQFRAITERFTHMMIEAEMAPLGSLDGGSVLAQAQAVERAGVRLAMMCHGSDIRLPSRHAAADPWSPFHNDDWVPVAALEEIVLGNLRVLDELGAPVFVSTPGLLLDVPRARLVPVVIDPDTWRQETSVLERERPRVVHVPSNPLVKGTAEITPLLTALHDEGVIEYSTVSGVAHDAMPAIFGDADIVLDQFRLGDYGVAACEAMAAGRLVISHVSDEARAAVLETTGHELPIVQATIADLEAVLRDVVARRDVYRDRAAAGPGFVRAAHDGELSRRVLEDRFLLAP</sequence>
<dbReference type="AlphaFoldDB" id="A0A4Q2M7R8"/>